<protein>
    <recommendedName>
        <fullName evidence="3">Reverse transcriptase domain-containing protein</fullName>
    </recommendedName>
</protein>
<evidence type="ECO:0000313" key="2">
    <source>
        <dbReference type="Proteomes" id="UP001209878"/>
    </source>
</evidence>
<keyword evidence="2" id="KW-1185">Reference proteome</keyword>
<proteinExistence type="predicted"/>
<evidence type="ECO:0000313" key="1">
    <source>
        <dbReference type="EMBL" id="KAK2179403.1"/>
    </source>
</evidence>
<dbReference type="PANTHER" id="PTHR19446">
    <property type="entry name" value="REVERSE TRANSCRIPTASES"/>
    <property type="match status" value="1"/>
</dbReference>
<accession>A0AAD9KXB9</accession>
<evidence type="ECO:0008006" key="3">
    <source>
        <dbReference type="Google" id="ProtNLM"/>
    </source>
</evidence>
<organism evidence="1 2">
    <name type="scientific">Ridgeia piscesae</name>
    <name type="common">Tubeworm</name>
    <dbReference type="NCBI Taxonomy" id="27915"/>
    <lineage>
        <taxon>Eukaryota</taxon>
        <taxon>Metazoa</taxon>
        <taxon>Spiralia</taxon>
        <taxon>Lophotrochozoa</taxon>
        <taxon>Annelida</taxon>
        <taxon>Polychaeta</taxon>
        <taxon>Sedentaria</taxon>
        <taxon>Canalipalpata</taxon>
        <taxon>Sabellida</taxon>
        <taxon>Siboglinidae</taxon>
        <taxon>Ridgeia</taxon>
    </lineage>
</organism>
<reference evidence="1" key="1">
    <citation type="journal article" date="2023" name="Mol. Biol. Evol.">
        <title>Third-Generation Sequencing Reveals the Adaptive Role of the Epigenome in Three Deep-Sea Polychaetes.</title>
        <authorList>
            <person name="Perez M."/>
            <person name="Aroh O."/>
            <person name="Sun Y."/>
            <person name="Lan Y."/>
            <person name="Juniper S.K."/>
            <person name="Young C.R."/>
            <person name="Angers B."/>
            <person name="Qian P.Y."/>
        </authorList>
    </citation>
    <scope>NUCLEOTIDE SEQUENCE</scope>
    <source>
        <strain evidence="1">R07B-5</strain>
    </source>
</reference>
<gene>
    <name evidence="1" type="ORF">NP493_492g00014</name>
</gene>
<comment type="caution">
    <text evidence="1">The sequence shown here is derived from an EMBL/GenBank/DDBJ whole genome shotgun (WGS) entry which is preliminary data.</text>
</comment>
<dbReference type="AlphaFoldDB" id="A0AAD9KXB9"/>
<name>A0AAD9KXB9_RIDPI</name>
<sequence>MAEMARAIAGLKDGKAPRGVWKYGGDILFSRLHQLITNASIVTIHKKGDRTDCGNYRGISLLSIAGKIFARILLNILVTRITPEVVPETKCGFRVNRITGQMPPQFLVPLRSKKGRYTLRLFLAKQKKYNHVIGGNVVKKLMGNAPGSQNQMLGKASIFTGGYVDGLVNSMNAFFVSVTEDLPGLQFSHLNVYTKEPLPA</sequence>
<dbReference type="EMBL" id="JAODUO010000492">
    <property type="protein sequence ID" value="KAK2179403.1"/>
    <property type="molecule type" value="Genomic_DNA"/>
</dbReference>
<dbReference type="Proteomes" id="UP001209878">
    <property type="component" value="Unassembled WGS sequence"/>
</dbReference>